<evidence type="ECO:0000256" key="8">
    <source>
        <dbReference type="ARBA" id="ARBA00022982"/>
    </source>
</evidence>
<evidence type="ECO:0000259" key="14">
    <source>
        <dbReference type="Pfam" id="PF01292"/>
    </source>
</evidence>
<accession>A0AAN0RJ78</accession>
<evidence type="ECO:0000256" key="9">
    <source>
        <dbReference type="ARBA" id="ARBA00022989"/>
    </source>
</evidence>
<dbReference type="GO" id="GO:0046872">
    <property type="term" value="F:metal ion binding"/>
    <property type="evidence" value="ECO:0007669"/>
    <property type="project" value="UniProtKB-KW"/>
</dbReference>
<keyword evidence="6 13" id="KW-0812">Transmembrane</keyword>
<dbReference type="InterPro" id="IPR052168">
    <property type="entry name" value="Cytochrome_b561_oxidase"/>
</dbReference>
<dbReference type="Proteomes" id="UP000028680">
    <property type="component" value="Chromosome"/>
</dbReference>
<dbReference type="GO" id="GO:0009055">
    <property type="term" value="F:electron transfer activity"/>
    <property type="evidence" value="ECO:0007669"/>
    <property type="project" value="InterPro"/>
</dbReference>
<name>A0AAN0RJ78_9RHOB</name>
<evidence type="ECO:0000256" key="13">
    <source>
        <dbReference type="SAM" id="Phobius"/>
    </source>
</evidence>
<protein>
    <submittedName>
        <fullName evidence="15">Cytochrome B561</fullName>
    </submittedName>
</protein>
<dbReference type="PANTHER" id="PTHR30529:SF1">
    <property type="entry name" value="CYTOCHROME B561 HOMOLOG 2"/>
    <property type="match status" value="1"/>
</dbReference>
<keyword evidence="7" id="KW-0479">Metal-binding</keyword>
<reference evidence="15 16" key="1">
    <citation type="journal article" date="2014" name="ISME J.">
        <title>Adaptation of an abundant Roseobacter RCA organism to pelagic systems revealed by genomic and transcriptomic analyses.</title>
        <authorList>
            <person name="Voget S."/>
            <person name="Wemheuer B."/>
            <person name="Brinkhoff T."/>
            <person name="Vollmers J."/>
            <person name="Dietrich S."/>
            <person name="Giebel H.A."/>
            <person name="Beardsley C."/>
            <person name="Sardemann C."/>
            <person name="Bakenhus I."/>
            <person name="Billerbeck S."/>
            <person name="Daniel R."/>
            <person name="Simon M."/>
        </authorList>
    </citation>
    <scope>NUCLEOTIDE SEQUENCE [LARGE SCALE GENOMIC DNA]</scope>
    <source>
        <strain evidence="15 16">RCA23</strain>
    </source>
</reference>
<sequence>MFAYGIFKQVDDLNQLEDPGFLRFEFIFACAFLLILALRLWVMRGQGSALPQSAPDWQRVAAKLVHYGMYVALMMIAVTGLAIGVVFTLGLRDGALMGFCIAAHEASITASYALITLHVAAAVYHRFLRDGVWSAMVPLFKERSRDQVKATDQG</sequence>
<evidence type="ECO:0000256" key="12">
    <source>
        <dbReference type="ARBA" id="ARBA00037975"/>
    </source>
</evidence>
<evidence type="ECO:0000313" key="16">
    <source>
        <dbReference type="Proteomes" id="UP000028680"/>
    </source>
</evidence>
<evidence type="ECO:0000256" key="2">
    <source>
        <dbReference type="ARBA" id="ARBA00004651"/>
    </source>
</evidence>
<dbReference type="InterPro" id="IPR016174">
    <property type="entry name" value="Di-haem_cyt_TM"/>
</dbReference>
<dbReference type="GO" id="GO:0005886">
    <property type="term" value="C:plasma membrane"/>
    <property type="evidence" value="ECO:0007669"/>
    <property type="project" value="UniProtKB-SubCell"/>
</dbReference>
<dbReference type="PANTHER" id="PTHR30529">
    <property type="entry name" value="CYTOCHROME B561"/>
    <property type="match status" value="1"/>
</dbReference>
<comment type="subcellular location">
    <subcellularLocation>
        <location evidence="2">Cell membrane</location>
        <topology evidence="2">Multi-pass membrane protein</topology>
    </subcellularLocation>
</comment>
<dbReference type="EMBL" id="CP003984">
    <property type="protein sequence ID" value="AII87223.1"/>
    <property type="molecule type" value="Genomic_DNA"/>
</dbReference>
<dbReference type="Pfam" id="PF01292">
    <property type="entry name" value="Ni_hydr_CYTB"/>
    <property type="match status" value="1"/>
</dbReference>
<dbReference type="AlphaFoldDB" id="A0AAN0RJ78"/>
<comment type="similarity">
    <text evidence="12">Belongs to the cytochrome b561 family.</text>
</comment>
<dbReference type="SUPFAM" id="SSF81342">
    <property type="entry name" value="Transmembrane di-heme cytochromes"/>
    <property type="match status" value="1"/>
</dbReference>
<evidence type="ECO:0000256" key="4">
    <source>
        <dbReference type="ARBA" id="ARBA00022475"/>
    </source>
</evidence>
<evidence type="ECO:0000256" key="11">
    <source>
        <dbReference type="ARBA" id="ARBA00023136"/>
    </source>
</evidence>
<keyword evidence="8" id="KW-0249">Electron transport</keyword>
<dbReference type="InterPro" id="IPR011577">
    <property type="entry name" value="Cyt_b561_bac/Ni-Hgenase"/>
</dbReference>
<gene>
    <name evidence="15" type="ORF">RCA23_c16880</name>
</gene>
<evidence type="ECO:0000256" key="6">
    <source>
        <dbReference type="ARBA" id="ARBA00022692"/>
    </source>
</evidence>
<comment type="cofactor">
    <cofactor evidence="1">
        <name>heme b</name>
        <dbReference type="ChEBI" id="CHEBI:60344"/>
    </cofactor>
</comment>
<keyword evidence="10" id="KW-0408">Iron</keyword>
<evidence type="ECO:0000256" key="10">
    <source>
        <dbReference type="ARBA" id="ARBA00023004"/>
    </source>
</evidence>
<keyword evidence="9 13" id="KW-1133">Transmembrane helix</keyword>
<evidence type="ECO:0000313" key="15">
    <source>
        <dbReference type="EMBL" id="AII87223.1"/>
    </source>
</evidence>
<feature type="transmembrane region" description="Helical" evidence="13">
    <location>
        <begin position="64"/>
        <end position="89"/>
    </location>
</feature>
<keyword evidence="3" id="KW-0813">Transport</keyword>
<dbReference type="KEGG" id="ptp:RCA23_c16880"/>
<keyword evidence="4" id="KW-1003">Cell membrane</keyword>
<dbReference type="GO" id="GO:0022904">
    <property type="term" value="P:respiratory electron transport chain"/>
    <property type="evidence" value="ECO:0007669"/>
    <property type="project" value="InterPro"/>
</dbReference>
<keyword evidence="11 13" id="KW-0472">Membrane</keyword>
<evidence type="ECO:0000256" key="5">
    <source>
        <dbReference type="ARBA" id="ARBA00022617"/>
    </source>
</evidence>
<keyword evidence="5" id="KW-0349">Heme</keyword>
<evidence type="ECO:0000256" key="3">
    <source>
        <dbReference type="ARBA" id="ARBA00022448"/>
    </source>
</evidence>
<feature type="domain" description="Cytochrome b561 bacterial/Ni-hydrogenase" evidence="14">
    <location>
        <begin position="19"/>
        <end position="138"/>
    </location>
</feature>
<proteinExistence type="inferred from homology"/>
<organism evidence="15 16">
    <name type="scientific">Planktomarina temperata RCA23</name>
    <dbReference type="NCBI Taxonomy" id="666509"/>
    <lineage>
        <taxon>Bacteria</taxon>
        <taxon>Pseudomonadati</taxon>
        <taxon>Pseudomonadota</taxon>
        <taxon>Alphaproteobacteria</taxon>
        <taxon>Rhodobacterales</taxon>
        <taxon>Paracoccaceae</taxon>
        <taxon>Planktomarina</taxon>
    </lineage>
</organism>
<evidence type="ECO:0000256" key="7">
    <source>
        <dbReference type="ARBA" id="ARBA00022723"/>
    </source>
</evidence>
<dbReference type="GO" id="GO:0020037">
    <property type="term" value="F:heme binding"/>
    <property type="evidence" value="ECO:0007669"/>
    <property type="project" value="TreeGrafter"/>
</dbReference>
<keyword evidence="16" id="KW-1185">Reference proteome</keyword>
<feature type="transmembrane region" description="Helical" evidence="13">
    <location>
        <begin position="95"/>
        <end position="124"/>
    </location>
</feature>
<evidence type="ECO:0000256" key="1">
    <source>
        <dbReference type="ARBA" id="ARBA00001970"/>
    </source>
</evidence>
<feature type="transmembrane region" description="Helical" evidence="13">
    <location>
        <begin position="20"/>
        <end position="43"/>
    </location>
</feature>